<feature type="compositionally biased region" description="Basic and acidic residues" evidence="1">
    <location>
        <begin position="450"/>
        <end position="459"/>
    </location>
</feature>
<accession>A0A9P6KG86</accession>
<feature type="compositionally biased region" description="Polar residues" evidence="1">
    <location>
        <begin position="373"/>
        <end position="382"/>
    </location>
</feature>
<protein>
    <recommendedName>
        <fullName evidence="2">USP domain-containing protein</fullName>
    </recommendedName>
</protein>
<feature type="compositionally biased region" description="Basic residues" evidence="1">
    <location>
        <begin position="532"/>
        <end position="548"/>
    </location>
</feature>
<dbReference type="InterPro" id="IPR018200">
    <property type="entry name" value="USP_CS"/>
</dbReference>
<dbReference type="Pfam" id="PF00443">
    <property type="entry name" value="UCH"/>
    <property type="match status" value="1"/>
</dbReference>
<dbReference type="GO" id="GO:0005829">
    <property type="term" value="C:cytosol"/>
    <property type="evidence" value="ECO:0007669"/>
    <property type="project" value="TreeGrafter"/>
</dbReference>
<dbReference type="AlphaFoldDB" id="A0A9P6KG86"/>
<dbReference type="PANTHER" id="PTHR24006">
    <property type="entry name" value="UBIQUITIN CARBOXYL-TERMINAL HYDROLASE"/>
    <property type="match status" value="1"/>
</dbReference>
<dbReference type="GO" id="GO:0016579">
    <property type="term" value="P:protein deubiquitination"/>
    <property type="evidence" value="ECO:0007669"/>
    <property type="project" value="InterPro"/>
</dbReference>
<dbReference type="InterPro" id="IPR001394">
    <property type="entry name" value="Peptidase_C19_UCH"/>
</dbReference>
<dbReference type="PANTHER" id="PTHR24006:SF905">
    <property type="entry name" value="UBIQUITIN CARBOXYL-TERMINAL HYDROLASE 1"/>
    <property type="match status" value="1"/>
</dbReference>
<feature type="domain" description="USP" evidence="2">
    <location>
        <begin position="627"/>
        <end position="1011"/>
    </location>
</feature>
<reference evidence="3" key="1">
    <citation type="journal article" date="2020" name="Fungal Divers.">
        <title>Resolving the Mortierellaceae phylogeny through synthesis of multi-gene phylogenetics and phylogenomics.</title>
        <authorList>
            <person name="Vandepol N."/>
            <person name="Liber J."/>
            <person name="Desiro A."/>
            <person name="Na H."/>
            <person name="Kennedy M."/>
            <person name="Barry K."/>
            <person name="Grigoriev I.V."/>
            <person name="Miller A.N."/>
            <person name="O'Donnell K."/>
            <person name="Stajich J.E."/>
            <person name="Bonito G."/>
        </authorList>
    </citation>
    <scope>NUCLEOTIDE SEQUENCE</scope>
    <source>
        <strain evidence="3">KOD1015</strain>
    </source>
</reference>
<dbReference type="GO" id="GO:0004843">
    <property type="term" value="F:cysteine-type deubiquitinase activity"/>
    <property type="evidence" value="ECO:0007669"/>
    <property type="project" value="InterPro"/>
</dbReference>
<evidence type="ECO:0000256" key="1">
    <source>
        <dbReference type="SAM" id="MobiDB-lite"/>
    </source>
</evidence>
<proteinExistence type="predicted"/>
<dbReference type="OrthoDB" id="6079689at2759"/>
<organism evidence="3 4">
    <name type="scientific">Lunasporangiospora selenospora</name>
    <dbReference type="NCBI Taxonomy" id="979761"/>
    <lineage>
        <taxon>Eukaryota</taxon>
        <taxon>Fungi</taxon>
        <taxon>Fungi incertae sedis</taxon>
        <taxon>Mucoromycota</taxon>
        <taxon>Mortierellomycotina</taxon>
        <taxon>Mortierellomycetes</taxon>
        <taxon>Mortierellales</taxon>
        <taxon>Mortierellaceae</taxon>
        <taxon>Lunasporangiospora</taxon>
    </lineage>
</organism>
<evidence type="ECO:0000313" key="3">
    <source>
        <dbReference type="EMBL" id="KAF9583781.1"/>
    </source>
</evidence>
<feature type="region of interest" description="Disordered" evidence="1">
    <location>
        <begin position="182"/>
        <end position="293"/>
    </location>
</feature>
<feature type="compositionally biased region" description="Polar residues" evidence="1">
    <location>
        <begin position="249"/>
        <end position="270"/>
    </location>
</feature>
<feature type="compositionally biased region" description="Polar residues" evidence="1">
    <location>
        <begin position="599"/>
        <end position="618"/>
    </location>
</feature>
<feature type="compositionally biased region" description="Low complexity" evidence="1">
    <location>
        <begin position="218"/>
        <end position="240"/>
    </location>
</feature>
<evidence type="ECO:0000313" key="4">
    <source>
        <dbReference type="Proteomes" id="UP000780801"/>
    </source>
</evidence>
<feature type="compositionally biased region" description="Polar residues" evidence="1">
    <location>
        <begin position="186"/>
        <end position="210"/>
    </location>
</feature>
<feature type="compositionally biased region" description="Polar residues" evidence="1">
    <location>
        <begin position="351"/>
        <end position="365"/>
    </location>
</feature>
<dbReference type="GO" id="GO:0005634">
    <property type="term" value="C:nucleus"/>
    <property type="evidence" value="ECO:0007669"/>
    <property type="project" value="TreeGrafter"/>
</dbReference>
<dbReference type="PROSITE" id="PS50235">
    <property type="entry name" value="USP_3"/>
    <property type="match status" value="1"/>
</dbReference>
<feature type="compositionally biased region" description="Basic and acidic residues" evidence="1">
    <location>
        <begin position="271"/>
        <end position="293"/>
    </location>
</feature>
<name>A0A9P6KG86_9FUNG</name>
<feature type="region of interest" description="Disordered" evidence="1">
    <location>
        <begin position="339"/>
        <end position="618"/>
    </location>
</feature>
<comment type="caution">
    <text evidence="3">The sequence shown here is derived from an EMBL/GenBank/DDBJ whole genome shotgun (WGS) entry which is preliminary data.</text>
</comment>
<dbReference type="InterPro" id="IPR038765">
    <property type="entry name" value="Papain-like_cys_pep_sf"/>
</dbReference>
<evidence type="ECO:0000259" key="2">
    <source>
        <dbReference type="PROSITE" id="PS50235"/>
    </source>
</evidence>
<sequence length="1013" mass="111572">MINDDSTGSLLSSALASDAAGSQARKRKATSKHGDGYSLGKSYDSKASLTERDEQDENQPNSVSGATKKDSHPGKKHKAPLEVSQENTLRNYLFASRESPIKAKATDQLTPSKHTDKEKQLPHGSQTAPVVPKTVLSEVSIKVNNMLNQSTMPDDKKKQFHSIHTALSNNATCGRAETDYERCPNTVKSGGNKKTQNQLNFTGESTTSKKLGNESDPTNASSANEKSTSTSSRKNSTGGKLQHSGGAKSITQSQSALAAPRSSLQPTVETLHQHAGDNGDAESRDSKLDLKGSDKTTRSVYEWFKPCPKPTAALQSKGQSETKSNQDVKVEILLSISAKEIPDTRECTQPDPENTTQSQSVQSSDGGLRNDQGLETGNSFKQTLGEIEDGTSMSLEKTPSSKGRRRLFRKSELLALSKPTPKVDEPAIPASIEQTQIDAGETPDAIPTEEEQHGSESHEQSLGPEPVEPTASQLFMKSFFKRPRPATEVGSQSEQPEQSVKDMTFDNTKSTAADDTLGTEPMRPPVKTYSTRQKKPERRQKWGRKKKQTSFSDSEKSVSDTGSGSDGDHSDDNMNASDDDDKPDPNQRSSMFLKFPSDRITSTPSTVKKQQESSTQLSPASYSILSGGLFNLSNTCYINSVLQVLRNITGCTEALYDIQTRICALESRQGSQLTVKSYQRVLFDSSLEIFRLLDSREGDSGAAGDGEKALYPKEVIRTLRSGDSLFNNRDQQDAAEFLLYMINQFDDILHELRDQIQNNGILSGKGAPPFEPVNWHPVNELFQISTQSVTRCLECSSVSVNTDRGIDIAVQIDEANPTLVRDLDWGISETMKMEHMQGDNQRFCERCNRKADAHVNHYFTRLPKLVILRLQRCNFKQGAVKLPNGVSCSELMNFGQWLKKDYQGPSPSYELCAIIIHRGQVITSGHYYTYIKKSVEIESTNVGPDGESSSKKTSYRWLKFNDSIVEPVSDQDIQKVLSGNVRLSESGKPTAGSSIMDSDVATPYIYVYRHKQD</sequence>
<dbReference type="EMBL" id="JAABOA010000593">
    <property type="protein sequence ID" value="KAF9583781.1"/>
    <property type="molecule type" value="Genomic_DNA"/>
</dbReference>
<keyword evidence="4" id="KW-1185">Reference proteome</keyword>
<dbReference type="Gene3D" id="3.90.70.10">
    <property type="entry name" value="Cysteine proteinases"/>
    <property type="match status" value="1"/>
</dbReference>
<dbReference type="SUPFAM" id="SSF54001">
    <property type="entry name" value="Cysteine proteinases"/>
    <property type="match status" value="1"/>
</dbReference>
<dbReference type="InterPro" id="IPR050164">
    <property type="entry name" value="Peptidase_C19"/>
</dbReference>
<feature type="compositionally biased region" description="Low complexity" evidence="1">
    <location>
        <begin position="1"/>
        <end position="22"/>
    </location>
</feature>
<dbReference type="Proteomes" id="UP000780801">
    <property type="component" value="Unassembled WGS sequence"/>
</dbReference>
<dbReference type="PROSITE" id="PS00973">
    <property type="entry name" value="USP_2"/>
    <property type="match status" value="1"/>
</dbReference>
<gene>
    <name evidence="3" type="ORF">BGW38_008555</name>
</gene>
<dbReference type="InterPro" id="IPR028889">
    <property type="entry name" value="USP"/>
</dbReference>
<feature type="compositionally biased region" description="Polar residues" evidence="1">
    <location>
        <begin position="489"/>
        <end position="498"/>
    </location>
</feature>
<feature type="compositionally biased region" description="Polar residues" evidence="1">
    <location>
        <begin position="391"/>
        <end position="401"/>
    </location>
</feature>
<feature type="region of interest" description="Disordered" evidence="1">
    <location>
        <begin position="1"/>
        <end position="127"/>
    </location>
</feature>